<reference evidence="2 3" key="1">
    <citation type="submission" date="2017-04" db="EMBL/GenBank/DDBJ databases">
        <title>Sensitivity acquisition of phages to Acinetobacter calcoaceticus-baumannii complex species through exchange of pectate lyase domains.</title>
        <authorList>
            <person name="Oliveira H."/>
            <person name="Rita A."/>
            <person name="Konstantinidis N."/>
            <person name="Dotsch A."/>
            <person name="Ferreira A."/>
            <person name="Akturk E."/>
            <person name="Nemec A."/>
            <person name="Sillankorva S."/>
            <person name="Shneider M."/>
            <person name="Azeredo J."/>
        </authorList>
    </citation>
    <scope>NUCLEOTIDE SEQUENCE [LARGE SCALE GENOMIC DNA]</scope>
</reference>
<name>A0A221SBI6_9CAUD</name>
<evidence type="ECO:0000313" key="2">
    <source>
        <dbReference type="EMBL" id="ASN73360.1"/>
    </source>
</evidence>
<gene>
    <name evidence="2" type="ORF">B3_01</name>
</gene>
<feature type="transmembrane region" description="Helical" evidence="1">
    <location>
        <begin position="66"/>
        <end position="84"/>
    </location>
</feature>
<evidence type="ECO:0000256" key="1">
    <source>
        <dbReference type="SAM" id="Phobius"/>
    </source>
</evidence>
<dbReference type="Proteomes" id="UP000221410">
    <property type="component" value="Segment"/>
</dbReference>
<organism evidence="2 3">
    <name type="scientific">Acinetobacter phage vB_AbaP_B3</name>
    <dbReference type="NCBI Taxonomy" id="2016050"/>
    <lineage>
        <taxon>Viruses</taxon>
        <taxon>Duplodnaviria</taxon>
        <taxon>Heunggongvirae</taxon>
        <taxon>Uroviricota</taxon>
        <taxon>Caudoviricetes</taxon>
        <taxon>Autographivirales</taxon>
        <taxon>Autoscriptoviridae</taxon>
        <taxon>Beijerinckvirinae</taxon>
        <taxon>Friunavirus</taxon>
        <taxon>Friunavirus B3</taxon>
    </lineage>
</organism>
<feature type="transmembrane region" description="Helical" evidence="1">
    <location>
        <begin position="36"/>
        <end position="60"/>
    </location>
</feature>
<dbReference type="EMBL" id="MF033348">
    <property type="protein sequence ID" value="ASN73360.1"/>
    <property type="molecule type" value="Genomic_DNA"/>
</dbReference>
<keyword evidence="3" id="KW-1185">Reference proteome</keyword>
<keyword evidence="1" id="KW-0472">Membrane</keyword>
<evidence type="ECO:0000313" key="3">
    <source>
        <dbReference type="Proteomes" id="UP000221410"/>
    </source>
</evidence>
<sequence length="85" mass="9993">MYSARSIGRVSLINGSISVLINYYRKVLGSFSERLYWFGSLPLCISISFYSYLYVLPIVFSFYTSMHFLLLYVLSLYLFILYLLL</sequence>
<accession>A0A221SBI6</accession>
<proteinExistence type="predicted"/>
<keyword evidence="1" id="KW-0812">Transmembrane</keyword>
<protein>
    <submittedName>
        <fullName evidence="2">Uncharacterized protein</fullName>
    </submittedName>
</protein>
<keyword evidence="1" id="KW-1133">Transmembrane helix</keyword>